<name>A0A151Z5V6_TIELA</name>
<evidence type="ECO:0000313" key="2">
    <source>
        <dbReference type="Proteomes" id="UP000076078"/>
    </source>
</evidence>
<reference evidence="1 2" key="1">
    <citation type="submission" date="2015-12" db="EMBL/GenBank/DDBJ databases">
        <title>Dictyostelia acquired genes for synthesis and detection of signals that induce cell-type specialization by lateral gene transfer from prokaryotes.</title>
        <authorList>
            <person name="Gloeckner G."/>
            <person name="Schaap P."/>
        </authorList>
    </citation>
    <scope>NUCLEOTIDE SEQUENCE [LARGE SCALE GENOMIC DNA]</scope>
    <source>
        <strain evidence="1 2">TK</strain>
    </source>
</reference>
<accession>A0A151Z5V6</accession>
<keyword evidence="2" id="KW-1185">Reference proteome</keyword>
<dbReference type="EMBL" id="LODT01000041">
    <property type="protein sequence ID" value="KYQ89342.1"/>
    <property type="molecule type" value="Genomic_DNA"/>
</dbReference>
<sequence length="185" mass="21631">MSKFITKLQHPISVFQGVKLNNSSIKSLKRLNLSADQRYNLLYSTVVGDLRDKVKEQLSLKDQDLQDFVDLSTKFGCKILEFDEGSAIPNIYLSSGGFKVFPGFTPKDYNEQFERMQNNSKQFTDSYNNLCTDKKLDHLKIECKLYFDVEHQYTYIKKKNWNDQYKSEKTSFNKTNKSETSIKEN</sequence>
<comment type="caution">
    <text evidence="1">The sequence shown here is derived from an EMBL/GenBank/DDBJ whole genome shotgun (WGS) entry which is preliminary data.</text>
</comment>
<gene>
    <name evidence="1" type="ORF">DLAC_10005</name>
</gene>
<organism evidence="1 2">
    <name type="scientific">Tieghemostelium lacteum</name>
    <name type="common">Slime mold</name>
    <name type="synonym">Dictyostelium lacteum</name>
    <dbReference type="NCBI Taxonomy" id="361077"/>
    <lineage>
        <taxon>Eukaryota</taxon>
        <taxon>Amoebozoa</taxon>
        <taxon>Evosea</taxon>
        <taxon>Eumycetozoa</taxon>
        <taxon>Dictyostelia</taxon>
        <taxon>Dictyosteliales</taxon>
        <taxon>Raperosteliaceae</taxon>
        <taxon>Tieghemostelium</taxon>
    </lineage>
</organism>
<protein>
    <submittedName>
        <fullName evidence="1">Uncharacterized protein</fullName>
    </submittedName>
</protein>
<dbReference type="Proteomes" id="UP000076078">
    <property type="component" value="Unassembled WGS sequence"/>
</dbReference>
<dbReference type="AlphaFoldDB" id="A0A151Z5V6"/>
<proteinExistence type="predicted"/>
<evidence type="ECO:0000313" key="1">
    <source>
        <dbReference type="EMBL" id="KYQ89342.1"/>
    </source>
</evidence>
<dbReference type="InParanoid" id="A0A151Z5V6"/>